<feature type="domain" description="LysM" evidence="2">
    <location>
        <begin position="51"/>
        <end position="96"/>
    </location>
</feature>
<feature type="domain" description="GH18" evidence="3">
    <location>
        <begin position="98"/>
        <end position="426"/>
    </location>
</feature>
<dbReference type="SMART" id="SM00636">
    <property type="entry name" value="Glyco_18"/>
    <property type="match status" value="1"/>
</dbReference>
<dbReference type="InterPro" id="IPR018392">
    <property type="entry name" value="LysM"/>
</dbReference>
<dbReference type="Gene3D" id="3.20.20.80">
    <property type="entry name" value="Glycosidases"/>
    <property type="match status" value="1"/>
</dbReference>
<dbReference type="CDD" id="cd00118">
    <property type="entry name" value="LysM"/>
    <property type="match status" value="2"/>
</dbReference>
<dbReference type="Proteomes" id="UP000260680">
    <property type="component" value="Unassembled WGS sequence"/>
</dbReference>
<dbReference type="PANTHER" id="PTHR46066">
    <property type="entry name" value="CHITINASE DOMAIN-CONTAINING PROTEIN 1 FAMILY MEMBER"/>
    <property type="match status" value="1"/>
</dbReference>
<evidence type="ECO:0000313" key="7">
    <source>
        <dbReference type="Proteomes" id="UP001419084"/>
    </source>
</evidence>
<keyword evidence="1" id="KW-0326">Glycosidase</keyword>
<dbReference type="SUPFAM" id="SSF51445">
    <property type="entry name" value="(Trans)glycosidases"/>
    <property type="match status" value="1"/>
</dbReference>
<dbReference type="GO" id="GO:0016798">
    <property type="term" value="F:hydrolase activity, acting on glycosyl bonds"/>
    <property type="evidence" value="ECO:0007669"/>
    <property type="project" value="UniProtKB-KW"/>
</dbReference>
<dbReference type="InterPro" id="IPR011583">
    <property type="entry name" value="Chitinase_II/V-like_cat"/>
</dbReference>
<dbReference type="PROSITE" id="PS51910">
    <property type="entry name" value="GH18_2"/>
    <property type="match status" value="1"/>
</dbReference>
<dbReference type="InterPro" id="IPR029070">
    <property type="entry name" value="Chitinase_insertion_sf"/>
</dbReference>
<evidence type="ECO:0000313" key="5">
    <source>
        <dbReference type="EMBL" id="RFZ78086.1"/>
    </source>
</evidence>
<evidence type="ECO:0000313" key="6">
    <source>
        <dbReference type="Proteomes" id="UP000260680"/>
    </source>
</evidence>
<gene>
    <name evidence="5" type="ORF">DS742_15195</name>
    <name evidence="4" type="ORF">LAD12857_13750</name>
</gene>
<evidence type="ECO:0000313" key="4">
    <source>
        <dbReference type="EMBL" id="GLB29452.1"/>
    </source>
</evidence>
<dbReference type="Pfam" id="PF00704">
    <property type="entry name" value="Glyco_hydro_18"/>
    <property type="match status" value="1"/>
</dbReference>
<dbReference type="SUPFAM" id="SSF54106">
    <property type="entry name" value="LysM domain"/>
    <property type="match status" value="2"/>
</dbReference>
<dbReference type="GO" id="GO:0070492">
    <property type="term" value="F:oligosaccharide binding"/>
    <property type="evidence" value="ECO:0007669"/>
    <property type="project" value="TreeGrafter"/>
</dbReference>
<sequence>MIIYVVQVGDTITSIANKFGVSETRLILENGISNPTDLVIGQTIVITYPQETYIVKEGDNLSEIALDHGISMMQLYRNNPYLWEREYIFPGEELIISYDTKGTITTNAYAFPFIDKNILKKSLPYLTYLSILNYKTLRKGEIESFYDDSDLIETAKQFGVMPLMLVTSVTFRGERNPEMIYEILLNPDYQDNHAESMLKILKEKGYYGVNITFTFLNETNQELYLNYLERITSRLNKEGYPVFITIDPNFLIEENQLLFEKVNYSKYNELIDETYLMRFYWGTQYGPPMPISSIENISLYVNYTKQMMDPKKINVGFPLLGYDWTLPYIEGFSEANAITLDAVIDLARSMKSTILFDEVSKTPYYEYAIETSGRIIQHIVWFVDARTIYAIVNLVLENGLSGTGLWNIMSYYPQLWLIINSNCKIKKLLSEVNQ</sequence>
<organism evidence="5 6">
    <name type="scientific">Lacrimispora amygdalina</name>
    <dbReference type="NCBI Taxonomy" id="253257"/>
    <lineage>
        <taxon>Bacteria</taxon>
        <taxon>Bacillati</taxon>
        <taxon>Bacillota</taxon>
        <taxon>Clostridia</taxon>
        <taxon>Lachnospirales</taxon>
        <taxon>Lachnospiraceae</taxon>
        <taxon>Lacrimispora</taxon>
    </lineage>
</organism>
<dbReference type="OrthoDB" id="9769314at2"/>
<evidence type="ECO:0000256" key="1">
    <source>
        <dbReference type="ARBA" id="ARBA00023295"/>
    </source>
</evidence>
<dbReference type="RefSeq" id="WP_117417826.1">
    <property type="nucleotide sequence ID" value="NZ_BRPJ01000025.1"/>
</dbReference>
<evidence type="ECO:0000259" key="2">
    <source>
        <dbReference type="PROSITE" id="PS51782"/>
    </source>
</evidence>
<comment type="caution">
    <text evidence="5">The sequence shown here is derived from an EMBL/GenBank/DDBJ whole genome shotgun (WGS) entry which is preliminary data.</text>
</comment>
<keyword evidence="1" id="KW-0378">Hydrolase</keyword>
<dbReference type="GO" id="GO:0008061">
    <property type="term" value="F:chitin binding"/>
    <property type="evidence" value="ECO:0007669"/>
    <property type="project" value="InterPro"/>
</dbReference>
<dbReference type="PROSITE" id="PS51782">
    <property type="entry name" value="LYSM"/>
    <property type="match status" value="2"/>
</dbReference>
<dbReference type="Proteomes" id="UP001419084">
    <property type="component" value="Unassembled WGS sequence"/>
</dbReference>
<dbReference type="EMBL" id="QOHO01000048">
    <property type="protein sequence ID" value="RFZ78086.1"/>
    <property type="molecule type" value="Genomic_DNA"/>
</dbReference>
<dbReference type="Gene3D" id="3.10.50.10">
    <property type="match status" value="1"/>
</dbReference>
<protein>
    <submittedName>
        <fullName evidence="4">Germination protein</fullName>
    </submittedName>
    <submittedName>
        <fullName evidence="5">LysM peptidoglycan-binding domain-containing protein</fullName>
    </submittedName>
</protein>
<feature type="domain" description="LysM" evidence="2">
    <location>
        <begin position="2"/>
        <end position="46"/>
    </location>
</feature>
<name>A0A3E2NAS1_9FIRM</name>
<accession>A0A3E2NAS1</accession>
<dbReference type="EMBL" id="BRPJ01000025">
    <property type="protein sequence ID" value="GLB29452.1"/>
    <property type="molecule type" value="Genomic_DNA"/>
</dbReference>
<evidence type="ECO:0000259" key="3">
    <source>
        <dbReference type="PROSITE" id="PS51910"/>
    </source>
</evidence>
<reference evidence="4 7" key="2">
    <citation type="journal article" date="2024" name="Int. J. Syst. Evol. Microbiol.">
        <title>Lacrimispora brassicae sp. nov. isolated from fermented cabbage, and proposal of Clostridium indicum Gundawar et al. 2019 and Clostridium methoxybenzovorans Mechichi et al. 1999 as heterotypic synonyms of Lacrimispora amygdalina (Parshina et al. 2003) Haas and Blanchard 2020 and Lacrimispora indolis (McClung and McCoy 1957) Haas and Blanchard 2020, respectively.</title>
        <authorList>
            <person name="Kobayashi H."/>
            <person name="Tanizawa Y."/>
            <person name="Sakamoto M."/>
            <person name="Ohkuma M."/>
            <person name="Tohno M."/>
        </authorList>
    </citation>
    <scope>NUCLEOTIDE SEQUENCE [LARGE SCALE GENOMIC DNA]</scope>
    <source>
        <strain evidence="4 7">DSM 12857</strain>
    </source>
</reference>
<dbReference type="GO" id="GO:0012505">
    <property type="term" value="C:endomembrane system"/>
    <property type="evidence" value="ECO:0007669"/>
    <property type="project" value="TreeGrafter"/>
</dbReference>
<dbReference type="InterPro" id="IPR017853">
    <property type="entry name" value="GH"/>
</dbReference>
<dbReference type="GO" id="GO:0005975">
    <property type="term" value="P:carbohydrate metabolic process"/>
    <property type="evidence" value="ECO:0007669"/>
    <property type="project" value="InterPro"/>
</dbReference>
<dbReference type="AlphaFoldDB" id="A0A3E2NAS1"/>
<dbReference type="Pfam" id="PF01476">
    <property type="entry name" value="LysM"/>
    <property type="match status" value="2"/>
</dbReference>
<keyword evidence="7" id="KW-1185">Reference proteome</keyword>
<proteinExistence type="predicted"/>
<dbReference type="Gene3D" id="3.10.350.10">
    <property type="entry name" value="LysM domain"/>
    <property type="match status" value="2"/>
</dbReference>
<reference evidence="5 6" key="1">
    <citation type="submission" date="2018-07" db="EMBL/GenBank/DDBJ databases">
        <title>New species, Clostridium PI-S10-A1B.</title>
        <authorList>
            <person name="Krishna G."/>
            <person name="Summeta K."/>
            <person name="Shikha S."/>
            <person name="Prabhu P.B."/>
            <person name="Suresh K."/>
        </authorList>
    </citation>
    <scope>NUCLEOTIDE SEQUENCE [LARGE SCALE GENOMIC DNA]</scope>
    <source>
        <strain evidence="5 6">PI-S10-A1B</strain>
    </source>
</reference>
<dbReference type="PANTHER" id="PTHR46066:SF2">
    <property type="entry name" value="CHITINASE DOMAIN-CONTAINING PROTEIN 1"/>
    <property type="match status" value="1"/>
</dbReference>
<dbReference type="InterPro" id="IPR001223">
    <property type="entry name" value="Glyco_hydro18_cat"/>
</dbReference>
<dbReference type="InterPro" id="IPR036779">
    <property type="entry name" value="LysM_dom_sf"/>
</dbReference>
<dbReference type="SMART" id="SM00257">
    <property type="entry name" value="LysM"/>
    <property type="match status" value="2"/>
</dbReference>